<reference evidence="1" key="2">
    <citation type="submission" date="2021-04" db="EMBL/GenBank/DDBJ databases">
        <authorList>
            <person name="Gilroy R."/>
        </authorList>
    </citation>
    <scope>NUCLEOTIDE SEQUENCE</scope>
    <source>
        <strain evidence="1">Gambia11-129</strain>
    </source>
</reference>
<comment type="caution">
    <text evidence="1">The sequence shown here is derived from an EMBL/GenBank/DDBJ whole genome shotgun (WGS) entry which is preliminary data.</text>
</comment>
<proteinExistence type="predicted"/>
<accession>A0A9D1PSL2</accession>
<reference evidence="1" key="1">
    <citation type="journal article" date="2021" name="PeerJ">
        <title>Extensive microbial diversity within the chicken gut microbiome revealed by metagenomics and culture.</title>
        <authorList>
            <person name="Gilroy R."/>
            <person name="Ravi A."/>
            <person name="Getino M."/>
            <person name="Pursley I."/>
            <person name="Horton D.L."/>
            <person name="Alikhan N.F."/>
            <person name="Baker D."/>
            <person name="Gharbi K."/>
            <person name="Hall N."/>
            <person name="Watson M."/>
            <person name="Adriaenssens E.M."/>
            <person name="Foster-Nyarko E."/>
            <person name="Jarju S."/>
            <person name="Secka A."/>
            <person name="Antonio M."/>
            <person name="Oren A."/>
            <person name="Chaudhuri R.R."/>
            <person name="La Ragione R."/>
            <person name="Hildebrand F."/>
            <person name="Pallen M.J."/>
        </authorList>
    </citation>
    <scope>NUCLEOTIDE SEQUENCE</scope>
    <source>
        <strain evidence="1">Gambia11-129</strain>
    </source>
</reference>
<gene>
    <name evidence="1" type="ORF">IAB12_03385</name>
</gene>
<organism evidence="1 2">
    <name type="scientific">Candidatus Ornithospirochaeta avicola</name>
    <dbReference type="NCBI Taxonomy" id="2840896"/>
    <lineage>
        <taxon>Bacteria</taxon>
        <taxon>Pseudomonadati</taxon>
        <taxon>Spirochaetota</taxon>
        <taxon>Spirochaetia</taxon>
        <taxon>Spirochaetales</taxon>
        <taxon>Spirochaetaceae</taxon>
        <taxon>Spirochaetaceae incertae sedis</taxon>
        <taxon>Candidatus Ornithospirochaeta</taxon>
    </lineage>
</organism>
<dbReference type="Proteomes" id="UP000823936">
    <property type="component" value="Unassembled WGS sequence"/>
</dbReference>
<dbReference type="InterPro" id="IPR043740">
    <property type="entry name" value="DUF5685"/>
</dbReference>
<dbReference type="AlphaFoldDB" id="A0A9D1PSL2"/>
<sequence length="266" mass="31301">MFGYITPVRNKLKEKDIETYKKYYCGLCHDLKRYGGFATHALSYDAVFLALLLSDLYDEPANEGKEKCMFRPVKEHAYISNRYTEYASAMQIILMYFKALDDEADEGKKSSFFEKAEKIMPQIRKSYERQFSSFEENMKILNRMEKEVEKNTNKLSLAFSAALREMFVYDENDFFADTLRLLGSSLARFIYIMDAYEDRKSDEKKGLFNPLKDESEDVILDMLLDAAASSAEYFERLPLDENINILRNIIYSGMWKNYDRVKKNDR</sequence>
<name>A0A9D1PSL2_9SPIO</name>
<evidence type="ECO:0000313" key="2">
    <source>
        <dbReference type="Proteomes" id="UP000823936"/>
    </source>
</evidence>
<dbReference type="EMBL" id="DXHU01000015">
    <property type="protein sequence ID" value="HIV98808.1"/>
    <property type="molecule type" value="Genomic_DNA"/>
</dbReference>
<dbReference type="Pfam" id="PF18937">
    <property type="entry name" value="DUF5685"/>
    <property type="match status" value="1"/>
</dbReference>
<protein>
    <submittedName>
        <fullName evidence="1">Uncharacterized protein</fullName>
    </submittedName>
</protein>
<evidence type="ECO:0000313" key="1">
    <source>
        <dbReference type="EMBL" id="HIV98808.1"/>
    </source>
</evidence>